<dbReference type="PANTHER" id="PTHR13357">
    <property type="entry name" value="SH3 ADAPTER PROTEIN SPIN90 NCK INTERACTING PROTEIN WITH SH3 DOMAIN"/>
    <property type="match status" value="1"/>
</dbReference>
<reference evidence="3 4" key="1">
    <citation type="journal article" date="2019" name="Sci. Rep.">
        <title>Orb-weaving spider Araneus ventricosus genome elucidates the spidroin gene catalogue.</title>
        <authorList>
            <person name="Kono N."/>
            <person name="Nakamura H."/>
            <person name="Ohtoshi R."/>
            <person name="Moran D.A.P."/>
            <person name="Shinohara A."/>
            <person name="Yoshida Y."/>
            <person name="Fujiwara M."/>
            <person name="Mori M."/>
            <person name="Tomita M."/>
            <person name="Arakawa K."/>
        </authorList>
    </citation>
    <scope>NUCLEOTIDE SEQUENCE [LARGE SCALE GENOMIC DNA]</scope>
</reference>
<dbReference type="Gene3D" id="2.30.30.40">
    <property type="entry name" value="SH3 Domains"/>
    <property type="match status" value="1"/>
</dbReference>
<dbReference type="InterPro" id="IPR001452">
    <property type="entry name" value="SH3_domain"/>
</dbReference>
<dbReference type="GO" id="GO:0071933">
    <property type="term" value="F:Arp2/3 complex binding"/>
    <property type="evidence" value="ECO:0007669"/>
    <property type="project" value="TreeGrafter"/>
</dbReference>
<dbReference type="AlphaFoldDB" id="A0A4Y2IBQ0"/>
<dbReference type="EMBL" id="BGPR01002539">
    <property type="protein sequence ID" value="GBM75147.1"/>
    <property type="molecule type" value="Genomic_DNA"/>
</dbReference>
<dbReference type="SUPFAM" id="SSF50044">
    <property type="entry name" value="SH3-domain"/>
    <property type="match status" value="1"/>
</dbReference>
<proteinExistence type="predicted"/>
<organism evidence="3 4">
    <name type="scientific">Araneus ventricosus</name>
    <name type="common">Orbweaver spider</name>
    <name type="synonym">Epeira ventricosa</name>
    <dbReference type="NCBI Taxonomy" id="182803"/>
    <lineage>
        <taxon>Eukaryota</taxon>
        <taxon>Metazoa</taxon>
        <taxon>Ecdysozoa</taxon>
        <taxon>Arthropoda</taxon>
        <taxon>Chelicerata</taxon>
        <taxon>Arachnida</taxon>
        <taxon>Araneae</taxon>
        <taxon>Araneomorphae</taxon>
        <taxon>Entelegynae</taxon>
        <taxon>Araneoidea</taxon>
        <taxon>Araneidae</taxon>
        <taxon>Araneus</taxon>
    </lineage>
</organism>
<dbReference type="SMART" id="SM00326">
    <property type="entry name" value="SH3"/>
    <property type="match status" value="1"/>
</dbReference>
<dbReference type="InterPro" id="IPR030125">
    <property type="entry name" value="SPIN90/Ldb17"/>
</dbReference>
<name>A0A4Y2IBQ0_ARAVE</name>
<evidence type="ECO:0000313" key="4">
    <source>
        <dbReference type="Proteomes" id="UP000499080"/>
    </source>
</evidence>
<protein>
    <submittedName>
        <fullName evidence="3">NCK-interacting protein with SH3 domain</fullName>
    </submittedName>
</protein>
<evidence type="ECO:0000256" key="1">
    <source>
        <dbReference type="ARBA" id="ARBA00022443"/>
    </source>
</evidence>
<sequence>MNDTEIFLYSALYDLSSGHKQVLLFKKDDKFLPVLNCSSNPNWAVCIDMKGNVGYVPYTYVEKKQVSVQEYLWLIDDSLEKLHGDSPSISKLTREAIKSLTSIRAHLLSSKNEKTEVDSVGTPVNDHMTPVVDPPSEFSSPVVNSANSDKCINDQAIPDAVEEKANETEPQESEQKSALQSVVENGTQTDNVNNFNVPNWLVPSLVENVRHKTHISHENSKAAVGIILDTLLDAIPILDTLWFQLKENLHQSEAIDEVAKEVIRSEDQRKLLDIFKQLWYCKNDEQQRSWPVHEDEDHISGLLVEMNNIFIDANPRVTREVIRCDEYEMVNLLVTYYQMEPRKTLRIKMLHVFLTICELDVVVVTQLLNSVLPMELARDIQDNFEDSEKVFHSTLLLSVIFSTGEKPPTGTYDFINKKFLHFVFEKLEDVAKSDDEDVGQNLLSIILAFNLHFESVQENIVLETLKEKQSAQYLTERLIFLLNREEDPCKILTESKDAENSVMKFMIDMFSFPELIDLFYLNDIKVLLDIIVRQLTDLLPGEKKRYDYLRLVKNLLKNSNYGEHLHQLEGLQKCFRFILSQEFPDENEVTLVLEMTYEFPQWFENV</sequence>
<feature type="domain" description="SH3" evidence="2">
    <location>
        <begin position="7"/>
        <end position="65"/>
    </location>
</feature>
<dbReference type="GO" id="GO:0006897">
    <property type="term" value="P:endocytosis"/>
    <property type="evidence" value="ECO:0007669"/>
    <property type="project" value="TreeGrafter"/>
</dbReference>
<dbReference type="Proteomes" id="UP000499080">
    <property type="component" value="Unassembled WGS sequence"/>
</dbReference>
<gene>
    <name evidence="3" type="primary">Nckipsd</name>
    <name evidence="3" type="ORF">AVEN_195569_1</name>
</gene>
<keyword evidence="4" id="KW-1185">Reference proteome</keyword>
<dbReference type="PANTHER" id="PTHR13357:SF1">
    <property type="entry name" value="NCK-INTERACTING PROTEIN WITH SH3 DOMAIN"/>
    <property type="match status" value="1"/>
</dbReference>
<accession>A0A4Y2IBQ0</accession>
<dbReference type="OrthoDB" id="445362at2759"/>
<comment type="caution">
    <text evidence="3">The sequence shown here is derived from an EMBL/GenBank/DDBJ whole genome shotgun (WGS) entry which is preliminary data.</text>
</comment>
<dbReference type="Pfam" id="PF09431">
    <property type="entry name" value="SPIN90_LRD"/>
    <property type="match status" value="1"/>
</dbReference>
<keyword evidence="1" id="KW-0728">SH3 domain</keyword>
<dbReference type="InterPro" id="IPR036028">
    <property type="entry name" value="SH3-like_dom_sf"/>
</dbReference>
<evidence type="ECO:0000259" key="2">
    <source>
        <dbReference type="SMART" id="SM00326"/>
    </source>
</evidence>
<evidence type="ECO:0000313" key="3">
    <source>
        <dbReference type="EMBL" id="GBM75147.1"/>
    </source>
</evidence>
<dbReference type="InterPro" id="IPR018556">
    <property type="entry name" value="SPIN90/Ldb17_LRD"/>
</dbReference>